<dbReference type="Gene3D" id="1.10.286.50">
    <property type="match status" value="1"/>
</dbReference>
<dbReference type="SUPFAM" id="SSF56784">
    <property type="entry name" value="HAD-like"/>
    <property type="match status" value="1"/>
</dbReference>
<sequence length="232" mass="25862">MNQAVDTSSTVFLLDVDNTLLDNDRFAADLRAHLTQQFGQEECDRYWSVYEQLRDTVGYADYLGALQHFRRDSDARPGLLATSAWLIDYPFEERLFPHALSTIDALNELGRTAILSDGDIVFQPHKIDRAGIYGAVRGNVLIFVHKELSLDAMQSRFPAPHYVMVDDKPNLLAAMKRQLGEKLTTVFVRQGHYAGKADLATIHPAPDYTIQVIGELKALAGELVRGEASSVA</sequence>
<dbReference type="GO" id="GO:0016787">
    <property type="term" value="F:hydrolase activity"/>
    <property type="evidence" value="ECO:0007669"/>
    <property type="project" value="UniProtKB-KW"/>
</dbReference>
<gene>
    <name evidence="1" type="ORF">ISN74_09050</name>
</gene>
<dbReference type="Proteomes" id="UP000663181">
    <property type="component" value="Chromosome"/>
</dbReference>
<dbReference type="InterPro" id="IPR036412">
    <property type="entry name" value="HAD-like_sf"/>
</dbReference>
<reference evidence="1 2" key="1">
    <citation type="submission" date="2020-10" db="EMBL/GenBank/DDBJ databases">
        <title>Phylogeny of dyella-like bacteria.</title>
        <authorList>
            <person name="Fu J."/>
        </authorList>
    </citation>
    <scope>NUCLEOTIDE SEQUENCE [LARGE SCALE GENOMIC DNA]</scope>
    <source>
        <strain evidence="1 2">DHOB09</strain>
    </source>
</reference>
<dbReference type="Gene3D" id="3.40.50.1000">
    <property type="entry name" value="HAD superfamily/HAD-like"/>
    <property type="match status" value="1"/>
</dbReference>
<evidence type="ECO:0000313" key="1">
    <source>
        <dbReference type="EMBL" id="QRN55448.1"/>
    </source>
</evidence>
<organism evidence="1 2">
    <name type="scientific">Dyella caseinilytica</name>
    <dbReference type="NCBI Taxonomy" id="1849581"/>
    <lineage>
        <taxon>Bacteria</taxon>
        <taxon>Pseudomonadati</taxon>
        <taxon>Pseudomonadota</taxon>
        <taxon>Gammaproteobacteria</taxon>
        <taxon>Lysobacterales</taxon>
        <taxon>Rhodanobacteraceae</taxon>
        <taxon>Dyella</taxon>
    </lineage>
</organism>
<accession>A0ABX7GY79</accession>
<proteinExistence type="predicted"/>
<dbReference type="EMBL" id="CP064030">
    <property type="protein sequence ID" value="QRN55448.1"/>
    <property type="molecule type" value="Genomic_DNA"/>
</dbReference>
<dbReference type="Pfam" id="PF00702">
    <property type="entry name" value="Hydrolase"/>
    <property type="match status" value="1"/>
</dbReference>
<evidence type="ECO:0000313" key="2">
    <source>
        <dbReference type="Proteomes" id="UP000663181"/>
    </source>
</evidence>
<keyword evidence="1" id="KW-0378">Hydrolase</keyword>
<protein>
    <submittedName>
        <fullName evidence="1">HAD family hydrolase</fullName>
    </submittedName>
</protein>
<keyword evidence="2" id="KW-1185">Reference proteome</keyword>
<dbReference type="InterPro" id="IPR023214">
    <property type="entry name" value="HAD_sf"/>
</dbReference>
<dbReference type="RefSeq" id="WP_188799014.1">
    <property type="nucleotide sequence ID" value="NZ_BMIZ01000001.1"/>
</dbReference>
<name>A0ABX7GY79_9GAMM</name>